<dbReference type="CDD" id="cd14014">
    <property type="entry name" value="STKc_PknB_like"/>
    <property type="match status" value="1"/>
</dbReference>
<reference evidence="12" key="1">
    <citation type="submission" date="2019-10" db="EMBL/GenBank/DDBJ databases">
        <title>Lacipirellula parvula gen. nov., sp. nov., representing a lineage of planctomycetes widespread in freshwater anoxic habitats, and description of the family Lacipirellulaceae.</title>
        <authorList>
            <person name="Dedysh S.N."/>
            <person name="Kulichevskaya I.S."/>
            <person name="Beletsky A.V."/>
            <person name="Rakitin A.L."/>
            <person name="Mardanov A.V."/>
            <person name="Ivanova A.A."/>
            <person name="Saltykova V.X."/>
            <person name="Rijpstra W.I.C."/>
            <person name="Sinninghe Damste J.S."/>
            <person name="Ravin N.V."/>
        </authorList>
    </citation>
    <scope>NUCLEOTIDE SEQUENCE [LARGE SCALE GENOMIC DNA]</scope>
    <source>
        <strain evidence="12">PX69</strain>
    </source>
</reference>
<dbReference type="EC" id="2.7.11.1" evidence="1"/>
<feature type="compositionally biased region" description="Basic and acidic residues" evidence="8">
    <location>
        <begin position="43"/>
        <end position="55"/>
    </location>
</feature>
<dbReference type="InterPro" id="IPR017441">
    <property type="entry name" value="Protein_kinase_ATP_BS"/>
</dbReference>
<evidence type="ECO:0000256" key="2">
    <source>
        <dbReference type="ARBA" id="ARBA00022527"/>
    </source>
</evidence>
<keyword evidence="4 7" id="KW-0547">Nucleotide-binding</keyword>
<dbReference type="Gene3D" id="1.10.510.10">
    <property type="entry name" value="Transferase(Phosphotransferase) domain 1"/>
    <property type="match status" value="1"/>
</dbReference>
<keyword evidence="9" id="KW-0472">Membrane</keyword>
<evidence type="ECO:0000256" key="7">
    <source>
        <dbReference type="PROSITE-ProRule" id="PRU10141"/>
    </source>
</evidence>
<dbReference type="SUPFAM" id="SSF56112">
    <property type="entry name" value="Protein kinase-like (PK-like)"/>
    <property type="match status" value="1"/>
</dbReference>
<evidence type="ECO:0000259" key="10">
    <source>
        <dbReference type="PROSITE" id="PS50011"/>
    </source>
</evidence>
<dbReference type="KEGG" id="lpav:PLANPX_4224"/>
<evidence type="ECO:0000256" key="3">
    <source>
        <dbReference type="ARBA" id="ARBA00022679"/>
    </source>
</evidence>
<gene>
    <name evidence="11" type="ORF">PLANPX_4224</name>
</gene>
<keyword evidence="5 11" id="KW-0418">Kinase</keyword>
<dbReference type="Proteomes" id="UP000326837">
    <property type="component" value="Chromosome"/>
</dbReference>
<dbReference type="AlphaFoldDB" id="A0A5K7XF36"/>
<feature type="domain" description="Protein kinase" evidence="10">
    <location>
        <begin position="64"/>
        <end position="326"/>
    </location>
</feature>
<dbReference type="PROSITE" id="PS00108">
    <property type="entry name" value="PROTEIN_KINASE_ST"/>
    <property type="match status" value="1"/>
</dbReference>
<proteinExistence type="predicted"/>
<keyword evidence="6 7" id="KW-0067">ATP-binding</keyword>
<evidence type="ECO:0000256" key="6">
    <source>
        <dbReference type="ARBA" id="ARBA00022840"/>
    </source>
</evidence>
<dbReference type="PANTHER" id="PTHR43289:SF6">
    <property type="entry name" value="SERINE_THREONINE-PROTEIN KINASE NEKL-3"/>
    <property type="match status" value="1"/>
</dbReference>
<organism evidence="11 12">
    <name type="scientific">Lacipirellula parvula</name>
    <dbReference type="NCBI Taxonomy" id="2650471"/>
    <lineage>
        <taxon>Bacteria</taxon>
        <taxon>Pseudomonadati</taxon>
        <taxon>Planctomycetota</taxon>
        <taxon>Planctomycetia</taxon>
        <taxon>Pirellulales</taxon>
        <taxon>Lacipirellulaceae</taxon>
        <taxon>Lacipirellula</taxon>
    </lineage>
</organism>
<keyword evidence="3" id="KW-0808">Transferase</keyword>
<dbReference type="EMBL" id="AP021861">
    <property type="protein sequence ID" value="BBO34612.1"/>
    <property type="molecule type" value="Genomic_DNA"/>
</dbReference>
<protein>
    <recommendedName>
        <fullName evidence="1">non-specific serine/threonine protein kinase</fullName>
        <ecNumber evidence="1">2.7.11.1</ecNumber>
    </recommendedName>
</protein>
<keyword evidence="2 11" id="KW-0723">Serine/threonine-protein kinase</keyword>
<dbReference type="SMART" id="SM00220">
    <property type="entry name" value="S_TKc"/>
    <property type="match status" value="1"/>
</dbReference>
<keyword evidence="9" id="KW-0812">Transmembrane</keyword>
<accession>A0A5K7XF36</accession>
<dbReference type="FunFam" id="1.10.510.10:FF:000021">
    <property type="entry name" value="Serine/threonine protein kinase"/>
    <property type="match status" value="1"/>
</dbReference>
<evidence type="ECO:0000256" key="8">
    <source>
        <dbReference type="SAM" id="MobiDB-lite"/>
    </source>
</evidence>
<feature type="region of interest" description="Disordered" evidence="8">
    <location>
        <begin position="1"/>
        <end position="56"/>
    </location>
</feature>
<keyword evidence="9" id="KW-1133">Transmembrane helix</keyword>
<dbReference type="RefSeq" id="WP_152100154.1">
    <property type="nucleotide sequence ID" value="NZ_AP021861.1"/>
</dbReference>
<dbReference type="InterPro" id="IPR011009">
    <property type="entry name" value="Kinase-like_dom_sf"/>
</dbReference>
<dbReference type="InterPro" id="IPR000719">
    <property type="entry name" value="Prot_kinase_dom"/>
</dbReference>
<dbReference type="InterPro" id="IPR008271">
    <property type="entry name" value="Ser/Thr_kinase_AS"/>
</dbReference>
<evidence type="ECO:0000313" key="12">
    <source>
        <dbReference type="Proteomes" id="UP000326837"/>
    </source>
</evidence>
<evidence type="ECO:0000256" key="9">
    <source>
        <dbReference type="SAM" id="Phobius"/>
    </source>
</evidence>
<evidence type="ECO:0000256" key="4">
    <source>
        <dbReference type="ARBA" id="ARBA00022741"/>
    </source>
</evidence>
<dbReference type="GO" id="GO:0004674">
    <property type="term" value="F:protein serine/threonine kinase activity"/>
    <property type="evidence" value="ECO:0007669"/>
    <property type="project" value="UniProtKB-KW"/>
</dbReference>
<dbReference type="GO" id="GO:0005524">
    <property type="term" value="F:ATP binding"/>
    <property type="evidence" value="ECO:0007669"/>
    <property type="project" value="UniProtKB-UniRule"/>
</dbReference>
<feature type="transmembrane region" description="Helical" evidence="9">
    <location>
        <begin position="355"/>
        <end position="375"/>
    </location>
</feature>
<evidence type="ECO:0000313" key="11">
    <source>
        <dbReference type="EMBL" id="BBO34612.1"/>
    </source>
</evidence>
<dbReference type="PANTHER" id="PTHR43289">
    <property type="entry name" value="MITOGEN-ACTIVATED PROTEIN KINASE KINASE KINASE 20-RELATED"/>
    <property type="match status" value="1"/>
</dbReference>
<dbReference type="PROSITE" id="PS50011">
    <property type="entry name" value="PROTEIN_KINASE_DOM"/>
    <property type="match status" value="1"/>
</dbReference>
<dbReference type="PROSITE" id="PS00107">
    <property type="entry name" value="PROTEIN_KINASE_ATP"/>
    <property type="match status" value="1"/>
</dbReference>
<dbReference type="Pfam" id="PF00069">
    <property type="entry name" value="Pkinase"/>
    <property type="match status" value="1"/>
</dbReference>
<keyword evidence="12" id="KW-1185">Reference proteome</keyword>
<name>A0A5K7XF36_9BACT</name>
<evidence type="ECO:0000256" key="1">
    <source>
        <dbReference type="ARBA" id="ARBA00012513"/>
    </source>
</evidence>
<dbReference type="Gene3D" id="3.30.200.20">
    <property type="entry name" value="Phosphorylase Kinase, domain 1"/>
    <property type="match status" value="1"/>
</dbReference>
<feature type="binding site" evidence="7">
    <location>
        <position position="93"/>
    </location>
    <ligand>
        <name>ATP</name>
        <dbReference type="ChEBI" id="CHEBI:30616"/>
    </ligand>
</feature>
<evidence type="ECO:0000256" key="5">
    <source>
        <dbReference type="ARBA" id="ARBA00022777"/>
    </source>
</evidence>
<feature type="transmembrane region" description="Helical" evidence="9">
    <location>
        <begin position="523"/>
        <end position="549"/>
    </location>
</feature>
<sequence>MPSDELPGNRTVRPDVTMDYVGEHDTSTAPGDTSEAGPANLGDRLEAGNRADKKARTPKRIASYEILAEIGRGGMGVVYKAEDPRLKRNVALKVILAGGHAGDVELARFQIEAESVARLKHHTFVQIYEVGADEGLPFLALEYCGGGSLEDRIDESPLASRESAELVAKLAEAMEYAHQAGVIHRDLKPGNVLFDDSGEPKITDFGLAKKVGEDDSHTRTVSVMGSLGYMSPEQASGHTREATPAVDVYALGAILYRLLAGKTPFEGSSTAESLQLVINGVPVPIRRLRPSCSRDLETICLKCLEKSPANRYQTAGDLADDLRRFLKGEPITARAATPFEQLVSWARRNPLPSTIAVGGVVMLALLAGAMAWTTYRNYRVIEAIQRHEMRVQDLRAQILFLDEVLTNSCSLAAATGEPRWEERYRRVLPELDAAIAQAIELVPSTQSELAAVGDANAALVQLEDQAFALVRQHEAAKAWELLNGEEYLGKKHEYTDGLAAFSKRLEELSEVAIQAAHREAMSYLIAALVLGGVVALILLMGFISLFRVLQLRSVVGMR</sequence>